<reference evidence="3" key="1">
    <citation type="submission" date="2014-04" db="EMBL/GenBank/DDBJ databases">
        <title>Evolutionary Origins and Diversification of the Mycorrhizal Mutualists.</title>
        <authorList>
            <consortium name="DOE Joint Genome Institute"/>
            <consortium name="Mycorrhizal Genomics Consortium"/>
            <person name="Kohler A."/>
            <person name="Kuo A."/>
            <person name="Nagy L.G."/>
            <person name="Floudas D."/>
            <person name="Copeland A."/>
            <person name="Barry K.W."/>
            <person name="Cichocki N."/>
            <person name="Veneault-Fourrey C."/>
            <person name="LaButti K."/>
            <person name="Lindquist E.A."/>
            <person name="Lipzen A."/>
            <person name="Lundell T."/>
            <person name="Morin E."/>
            <person name="Murat C."/>
            <person name="Riley R."/>
            <person name="Ohm R."/>
            <person name="Sun H."/>
            <person name="Tunlid A."/>
            <person name="Henrissat B."/>
            <person name="Grigoriev I.V."/>
            <person name="Hibbett D.S."/>
            <person name="Martin F."/>
        </authorList>
    </citation>
    <scope>NUCLEOTIDE SEQUENCE [LARGE SCALE GENOMIC DNA]</scope>
    <source>
        <strain evidence="3">FD-334 SS-4</strain>
    </source>
</reference>
<evidence type="ECO:0000313" key="2">
    <source>
        <dbReference type="EMBL" id="KJA18375.1"/>
    </source>
</evidence>
<dbReference type="EMBL" id="KN817590">
    <property type="protein sequence ID" value="KJA18375.1"/>
    <property type="molecule type" value="Genomic_DNA"/>
</dbReference>
<keyword evidence="3" id="KW-1185">Reference proteome</keyword>
<feature type="compositionally biased region" description="Acidic residues" evidence="1">
    <location>
        <begin position="30"/>
        <end position="51"/>
    </location>
</feature>
<accession>A0A0D2PDR7</accession>
<sequence>MPRIRSNRPAVVLPAKTNKISVKSPSVYGAEDEMDEYDEDEWDEDEDETEEDAARPVVVGPGGWIRATRCSCTPRETGAAGGEGLFQTGMFGYAAMVRGAEVQRCSGRNELARLCGAAGRNKSVGASVTACSGSPPGVVRLSNRACSCPTTDEIALCGQRQPGRDRDVYAAVLQWDDVRERDRRRELQECSRASFRLLHVAFLQARWCETSSCPAAERRRAVAKKQGAGDDTEVGVVPTRLLAPFQAPAERWCLAGRDIEHSWFSTLLVRGGAALKADAAWSSLAVVVQSAVRSSQRRGDTTDGCLMRTEQSMTLQHSIVAGKPTPRALDVRDYLQLLMEQFGAVAPFLGGSRAPELQRSQAGSCLSVLLHLAMKAERRPTNARQPCSVLVVKGRLLGPDMVRVWWASPILDYKLSVTSGGARSSSRQAAGAAKRSLLMAAWQLPRCSRPAPESGFKSRLKQ</sequence>
<name>A0A0D2PDR7_HYPSF</name>
<feature type="region of interest" description="Disordered" evidence="1">
    <location>
        <begin position="23"/>
        <end position="54"/>
    </location>
</feature>
<dbReference type="Proteomes" id="UP000054270">
    <property type="component" value="Unassembled WGS sequence"/>
</dbReference>
<protein>
    <submittedName>
        <fullName evidence="2">Uncharacterized protein</fullName>
    </submittedName>
</protein>
<dbReference type="AlphaFoldDB" id="A0A0D2PDR7"/>
<gene>
    <name evidence="2" type="ORF">HYPSUDRAFT_57204</name>
</gene>
<evidence type="ECO:0000256" key="1">
    <source>
        <dbReference type="SAM" id="MobiDB-lite"/>
    </source>
</evidence>
<proteinExistence type="predicted"/>
<evidence type="ECO:0000313" key="3">
    <source>
        <dbReference type="Proteomes" id="UP000054270"/>
    </source>
</evidence>
<organism evidence="2 3">
    <name type="scientific">Hypholoma sublateritium (strain FD-334 SS-4)</name>
    <dbReference type="NCBI Taxonomy" id="945553"/>
    <lineage>
        <taxon>Eukaryota</taxon>
        <taxon>Fungi</taxon>
        <taxon>Dikarya</taxon>
        <taxon>Basidiomycota</taxon>
        <taxon>Agaricomycotina</taxon>
        <taxon>Agaricomycetes</taxon>
        <taxon>Agaricomycetidae</taxon>
        <taxon>Agaricales</taxon>
        <taxon>Agaricineae</taxon>
        <taxon>Strophariaceae</taxon>
        <taxon>Hypholoma</taxon>
    </lineage>
</organism>